<dbReference type="InterPro" id="IPR014729">
    <property type="entry name" value="Rossmann-like_a/b/a_fold"/>
</dbReference>
<dbReference type="GO" id="GO:0004830">
    <property type="term" value="F:tryptophan-tRNA ligase activity"/>
    <property type="evidence" value="ECO:0007669"/>
    <property type="project" value="UniProtKB-EC"/>
</dbReference>
<dbReference type="EMBL" id="UINC01209910">
    <property type="protein sequence ID" value="SVE33134.1"/>
    <property type="molecule type" value="Genomic_DNA"/>
</dbReference>
<feature type="non-terminal residue" evidence="10">
    <location>
        <position position="1"/>
    </location>
</feature>
<protein>
    <recommendedName>
        <fullName evidence="3">tryptophan--tRNA ligase</fullName>
        <ecNumber evidence="3">6.1.1.2</ecNumber>
    </recommendedName>
    <alternativeName>
        <fullName evidence="9">Tryptophanyl-tRNA synthetase</fullName>
    </alternativeName>
</protein>
<keyword evidence="7" id="KW-0648">Protein biosynthesis</keyword>
<dbReference type="GO" id="GO:0005829">
    <property type="term" value="C:cytosol"/>
    <property type="evidence" value="ECO:0007669"/>
    <property type="project" value="TreeGrafter"/>
</dbReference>
<evidence type="ECO:0000256" key="4">
    <source>
        <dbReference type="ARBA" id="ARBA00022598"/>
    </source>
</evidence>
<evidence type="ECO:0000256" key="8">
    <source>
        <dbReference type="ARBA" id="ARBA00023146"/>
    </source>
</evidence>
<evidence type="ECO:0000256" key="3">
    <source>
        <dbReference type="ARBA" id="ARBA00013161"/>
    </source>
</evidence>
<dbReference type="NCBIfam" id="TIGR00233">
    <property type="entry name" value="trpS"/>
    <property type="match status" value="1"/>
</dbReference>
<accession>A0A383CLX5</accession>
<dbReference type="Pfam" id="PF00579">
    <property type="entry name" value="tRNA-synt_1b"/>
    <property type="match status" value="1"/>
</dbReference>
<dbReference type="PANTHER" id="PTHR43766:SF1">
    <property type="entry name" value="TRYPTOPHAN--TRNA LIGASE, MITOCHONDRIAL"/>
    <property type="match status" value="1"/>
</dbReference>
<feature type="non-terminal residue" evidence="10">
    <location>
        <position position="240"/>
    </location>
</feature>
<evidence type="ECO:0000256" key="7">
    <source>
        <dbReference type="ARBA" id="ARBA00022917"/>
    </source>
</evidence>
<dbReference type="GO" id="GO:0005739">
    <property type="term" value="C:mitochondrion"/>
    <property type="evidence" value="ECO:0007669"/>
    <property type="project" value="UniProtKB-SubCell"/>
</dbReference>
<reference evidence="10" key="1">
    <citation type="submission" date="2018-05" db="EMBL/GenBank/DDBJ databases">
        <authorList>
            <person name="Lanie J.A."/>
            <person name="Ng W.-L."/>
            <person name="Kazmierczak K.M."/>
            <person name="Andrzejewski T.M."/>
            <person name="Davidsen T.M."/>
            <person name="Wayne K.J."/>
            <person name="Tettelin H."/>
            <person name="Glass J.I."/>
            <person name="Rusch D."/>
            <person name="Podicherti R."/>
            <person name="Tsui H.-C.T."/>
            <person name="Winkler M.E."/>
        </authorList>
    </citation>
    <scope>NUCLEOTIDE SEQUENCE</scope>
</reference>
<evidence type="ECO:0000256" key="5">
    <source>
        <dbReference type="ARBA" id="ARBA00022741"/>
    </source>
</evidence>
<dbReference type="SUPFAM" id="SSF52374">
    <property type="entry name" value="Nucleotidylyl transferase"/>
    <property type="match status" value="1"/>
</dbReference>
<dbReference type="EC" id="6.1.1.2" evidence="3"/>
<evidence type="ECO:0000256" key="6">
    <source>
        <dbReference type="ARBA" id="ARBA00022840"/>
    </source>
</evidence>
<evidence type="ECO:0000313" key="10">
    <source>
        <dbReference type="EMBL" id="SVE33134.1"/>
    </source>
</evidence>
<comment type="similarity">
    <text evidence="2">Belongs to the class-I aminoacyl-tRNA synthetase family.</text>
</comment>
<dbReference type="InterPro" id="IPR050203">
    <property type="entry name" value="Trp-tRNA_synthetase"/>
</dbReference>
<gene>
    <name evidence="10" type="ORF">METZ01_LOCUS485988</name>
</gene>
<keyword evidence="4" id="KW-0436">Ligase</keyword>
<dbReference type="AlphaFoldDB" id="A0A383CLX5"/>
<comment type="subcellular location">
    <subcellularLocation>
        <location evidence="1">Mitochondrion</location>
    </subcellularLocation>
</comment>
<sequence length="240" mass="27368">VIQSHVPQHAELMWILNTLTYMGELNRMTQFKDKSKKHASNINAGLFSYPVLMASDILIYQADLVPVGADQRQHLELARDLATRFNTQYSETFVVPKPYIPKSGARIMSLQDTEKKMSKTDENINNLIALLDSPDVIRKKIKRAVTDSGSEIRYDKSQQGISNLISIYALITDTSFKAVEKKFEGKMYSEFKVELGDLLVNFLTPVQKKYEEIINDKAYLESVLSKGSEKAYYRARKTLS</sequence>
<organism evidence="10">
    <name type="scientific">marine metagenome</name>
    <dbReference type="NCBI Taxonomy" id="408172"/>
    <lineage>
        <taxon>unclassified sequences</taxon>
        <taxon>metagenomes</taxon>
        <taxon>ecological metagenomes</taxon>
    </lineage>
</organism>
<keyword evidence="6" id="KW-0067">ATP-binding</keyword>
<evidence type="ECO:0000256" key="1">
    <source>
        <dbReference type="ARBA" id="ARBA00004173"/>
    </source>
</evidence>
<dbReference type="CDD" id="cd00806">
    <property type="entry name" value="TrpRS_core"/>
    <property type="match status" value="1"/>
</dbReference>
<keyword evidence="8" id="KW-0030">Aminoacyl-tRNA synthetase</keyword>
<dbReference type="PANTHER" id="PTHR43766">
    <property type="entry name" value="TRYPTOPHAN--TRNA LIGASE, MITOCHONDRIAL"/>
    <property type="match status" value="1"/>
</dbReference>
<keyword evidence="5" id="KW-0547">Nucleotide-binding</keyword>
<evidence type="ECO:0000256" key="9">
    <source>
        <dbReference type="ARBA" id="ARBA00030268"/>
    </source>
</evidence>
<dbReference type="Gene3D" id="3.40.50.620">
    <property type="entry name" value="HUPs"/>
    <property type="match status" value="1"/>
</dbReference>
<proteinExistence type="inferred from homology"/>
<evidence type="ECO:0000256" key="2">
    <source>
        <dbReference type="ARBA" id="ARBA00005594"/>
    </source>
</evidence>
<dbReference type="InterPro" id="IPR002306">
    <property type="entry name" value="Trp-tRNA-ligase"/>
</dbReference>
<dbReference type="Gene3D" id="1.10.240.10">
    <property type="entry name" value="Tyrosyl-Transfer RNA Synthetase"/>
    <property type="match status" value="1"/>
</dbReference>
<dbReference type="GO" id="GO:0005524">
    <property type="term" value="F:ATP binding"/>
    <property type="evidence" value="ECO:0007669"/>
    <property type="project" value="UniProtKB-KW"/>
</dbReference>
<dbReference type="InterPro" id="IPR002305">
    <property type="entry name" value="aa-tRNA-synth_Ic"/>
</dbReference>
<dbReference type="FunFam" id="1.10.240.10:FF:000002">
    <property type="entry name" value="Tryptophan--tRNA ligase"/>
    <property type="match status" value="1"/>
</dbReference>
<name>A0A383CLX5_9ZZZZ</name>
<dbReference type="GO" id="GO:0006436">
    <property type="term" value="P:tryptophanyl-tRNA aminoacylation"/>
    <property type="evidence" value="ECO:0007669"/>
    <property type="project" value="InterPro"/>
</dbReference>
<dbReference type="PRINTS" id="PR01039">
    <property type="entry name" value="TRNASYNTHTRP"/>
</dbReference>